<feature type="compositionally biased region" description="Basic and acidic residues" evidence="12">
    <location>
        <begin position="189"/>
        <end position="212"/>
    </location>
</feature>
<keyword evidence="6 8" id="KW-0539">Nucleus</keyword>
<dbReference type="Pfam" id="PF00046">
    <property type="entry name" value="Homeodomain"/>
    <property type="match status" value="1"/>
</dbReference>
<dbReference type="Pfam" id="PF02183">
    <property type="entry name" value="HALZ"/>
    <property type="match status" value="1"/>
</dbReference>
<dbReference type="AlphaFoldDB" id="Q8W1K2"/>
<sequence>MDSCSVYGDDHPHLKNALLKNEASEDLDSLWPHDSSNPSFHGSASPAMVNFEDVRGEDSPSPQKPIFPKIGNNAGKTRNSEELILDAFSSQKKRRLSSDQVRFLDKSFEVDNKLEPERKVQLAKELGLQPRQVAIWFQNRRARYKTKLLEKDYDALKSNYDRLKEDFDALYSENEKLKTEVNTLAEKLLGKADHGDHRPIKEEPPFDDDVNKQTKASSAKSDVLDYSDADGGNQRSPTMLELEHGDSSHVVGAISDYEDDDSLGRSLLLEAGNCLTKIEESFYDDLQPNSNCNLGFPVQNNHGTWFWQV</sequence>
<organism evidence="14">
    <name type="scientific">Craterostigma plantagineum</name>
    <name type="common">Blue gem</name>
    <name type="synonym">Torenia plantagineum</name>
    <dbReference type="NCBI Taxonomy" id="4153"/>
    <lineage>
        <taxon>Eukaryota</taxon>
        <taxon>Viridiplantae</taxon>
        <taxon>Streptophyta</taxon>
        <taxon>Embryophyta</taxon>
        <taxon>Tracheophyta</taxon>
        <taxon>Spermatophyta</taxon>
        <taxon>Magnoliopsida</taxon>
        <taxon>eudicotyledons</taxon>
        <taxon>Gunneridae</taxon>
        <taxon>Pentapetalae</taxon>
        <taxon>asterids</taxon>
        <taxon>lamiids</taxon>
        <taxon>Lamiales</taxon>
        <taxon>Linderniaceae</taxon>
        <taxon>Craterostigma</taxon>
    </lineage>
</organism>
<feature type="domain" description="Homeobox" evidence="13">
    <location>
        <begin position="87"/>
        <end position="147"/>
    </location>
</feature>
<feature type="DNA-binding region" description="Homeobox" evidence="8">
    <location>
        <begin position="89"/>
        <end position="148"/>
    </location>
</feature>
<evidence type="ECO:0000256" key="5">
    <source>
        <dbReference type="ARBA" id="ARBA00023163"/>
    </source>
</evidence>
<dbReference type="InterPro" id="IPR017970">
    <property type="entry name" value="Homeobox_CS"/>
</dbReference>
<dbReference type="EMBL" id="AF443623">
    <property type="protein sequence ID" value="AAL57497.1"/>
    <property type="molecule type" value="mRNA"/>
</dbReference>
<dbReference type="InterPro" id="IPR003106">
    <property type="entry name" value="Leu_zip_homeo"/>
</dbReference>
<dbReference type="InterPro" id="IPR001356">
    <property type="entry name" value="HD"/>
</dbReference>
<evidence type="ECO:0000256" key="7">
    <source>
        <dbReference type="ARBA" id="ARBA00025748"/>
    </source>
</evidence>
<reference evidence="14" key="1">
    <citation type="journal article" date="2002" name="Plant Mol. Biol.">
        <title>Characterization of five novel dehydration-responsive homeodomain leucine zipper genes from the resurrection plant Craterostigma plantagineum.</title>
        <authorList>
            <person name="Deng X."/>
            <person name="Phillips J."/>
            <person name="Meijer A.H."/>
            <person name="Salamini F."/>
            <person name="Bartels D."/>
        </authorList>
    </citation>
    <scope>NUCLEOTIDE SEQUENCE</scope>
</reference>
<evidence type="ECO:0000256" key="12">
    <source>
        <dbReference type="SAM" id="MobiDB-lite"/>
    </source>
</evidence>
<dbReference type="GO" id="GO:0000976">
    <property type="term" value="F:transcription cis-regulatory region binding"/>
    <property type="evidence" value="ECO:0007669"/>
    <property type="project" value="UniProtKB-ARBA"/>
</dbReference>
<keyword evidence="4 8" id="KW-0371">Homeobox</keyword>
<comment type="subcellular location">
    <subcellularLocation>
        <location evidence="1 8 9">Nucleus</location>
    </subcellularLocation>
</comment>
<dbReference type="PROSITE" id="PS50071">
    <property type="entry name" value="HOMEOBOX_2"/>
    <property type="match status" value="1"/>
</dbReference>
<evidence type="ECO:0000256" key="9">
    <source>
        <dbReference type="RuleBase" id="RU000682"/>
    </source>
</evidence>
<dbReference type="GO" id="GO:0045893">
    <property type="term" value="P:positive regulation of DNA-templated transcription"/>
    <property type="evidence" value="ECO:0007669"/>
    <property type="project" value="TreeGrafter"/>
</dbReference>
<feature type="coiled-coil region" evidence="11">
    <location>
        <begin position="146"/>
        <end position="187"/>
    </location>
</feature>
<evidence type="ECO:0000256" key="10">
    <source>
        <dbReference type="RuleBase" id="RU369038"/>
    </source>
</evidence>
<keyword evidence="5 10" id="KW-0804">Transcription</keyword>
<dbReference type="InterPro" id="IPR009057">
    <property type="entry name" value="Homeodomain-like_sf"/>
</dbReference>
<comment type="function">
    <text evidence="10">Transcription factor.</text>
</comment>
<comment type="similarity">
    <text evidence="7 10">Belongs to the HD-ZIP homeobox family. Class I subfamily.</text>
</comment>
<evidence type="ECO:0000313" key="15">
    <source>
        <dbReference type="EMBL" id="ABA39174.1"/>
    </source>
</evidence>
<dbReference type="GO" id="GO:0005634">
    <property type="term" value="C:nucleus"/>
    <property type="evidence" value="ECO:0007669"/>
    <property type="project" value="UniProtKB-SubCell"/>
</dbReference>
<dbReference type="GO" id="GO:0000981">
    <property type="term" value="F:DNA-binding transcription factor activity, RNA polymerase II-specific"/>
    <property type="evidence" value="ECO:0007669"/>
    <property type="project" value="UniProtKB-UniRule"/>
</dbReference>
<dbReference type="Gene3D" id="1.10.10.60">
    <property type="entry name" value="Homeodomain-like"/>
    <property type="match status" value="1"/>
</dbReference>
<evidence type="ECO:0000256" key="6">
    <source>
        <dbReference type="ARBA" id="ARBA00023242"/>
    </source>
</evidence>
<dbReference type="FunFam" id="1.10.10.60:FF:000144">
    <property type="entry name" value="homeobox-leucine zipper protein ATHB-6-like"/>
    <property type="match status" value="1"/>
</dbReference>
<dbReference type="PRINTS" id="PR00031">
    <property type="entry name" value="HTHREPRESSR"/>
</dbReference>
<evidence type="ECO:0000259" key="13">
    <source>
        <dbReference type="PROSITE" id="PS50071"/>
    </source>
</evidence>
<accession>Q8W1K2</accession>
<evidence type="ECO:0000256" key="4">
    <source>
        <dbReference type="ARBA" id="ARBA00023155"/>
    </source>
</evidence>
<proteinExistence type="evidence at transcript level"/>
<keyword evidence="11" id="KW-0175">Coiled coil</keyword>
<evidence type="ECO:0000256" key="1">
    <source>
        <dbReference type="ARBA" id="ARBA00004123"/>
    </source>
</evidence>
<evidence type="ECO:0000256" key="11">
    <source>
        <dbReference type="SAM" id="Coils"/>
    </source>
</evidence>
<dbReference type="PANTHER" id="PTHR24326">
    <property type="entry name" value="HOMEOBOX-LEUCINE ZIPPER PROTEIN"/>
    <property type="match status" value="1"/>
</dbReference>
<name>Q8W1K2_CRAPL</name>
<keyword evidence="2 10" id="KW-0805">Transcription regulation</keyword>
<dbReference type="PROSITE" id="PS00027">
    <property type="entry name" value="HOMEOBOX_1"/>
    <property type="match status" value="1"/>
</dbReference>
<protein>
    <recommendedName>
        <fullName evidence="10">Homeobox-leucine zipper protein</fullName>
    </recommendedName>
    <alternativeName>
        <fullName evidence="10">HD-ZIP protein</fullName>
    </alternativeName>
    <alternativeName>
        <fullName evidence="10">Homeodomain transcription factor</fullName>
    </alternativeName>
</protein>
<dbReference type="InterPro" id="IPR045224">
    <property type="entry name" value="HDZip_class_I_plant"/>
</dbReference>
<evidence type="ECO:0000256" key="2">
    <source>
        <dbReference type="ARBA" id="ARBA00023015"/>
    </source>
</evidence>
<evidence type="ECO:0000256" key="3">
    <source>
        <dbReference type="ARBA" id="ARBA00023125"/>
    </source>
</evidence>
<evidence type="ECO:0000313" key="14">
    <source>
        <dbReference type="EMBL" id="AAL57497.1"/>
    </source>
</evidence>
<evidence type="ECO:0000256" key="8">
    <source>
        <dbReference type="PROSITE-ProRule" id="PRU00108"/>
    </source>
</evidence>
<reference evidence="15" key="2">
    <citation type="journal article" date="2006" name="Plant Mol. Biol.">
        <title>A homeodomain leucine zipper gene from Craterostigma plantagineum regulates abscisic acid responsive gene expression and physiological responses.</title>
        <authorList>
            <person name="Deng X."/>
            <person name="Phillips J."/>
            <person name="Brautigam A."/>
            <person name="Engstrom P."/>
            <person name="Johannesson H."/>
            <person name="Ouwerkerk P.B."/>
            <person name="Ruberti I."/>
            <person name="Salinas J."/>
            <person name="Vera P."/>
            <person name="Iannacone R."/>
            <person name="Meijer A.H."/>
            <person name="Bartels D."/>
        </authorList>
    </citation>
    <scope>NUCLEOTIDE SEQUENCE</scope>
</reference>
<gene>
    <name evidence="14" type="primary">CPHB-7</name>
    <name evidence="15" type="synonym">HB-7</name>
</gene>
<feature type="region of interest" description="Disordered" evidence="12">
    <location>
        <begin position="25"/>
        <end position="75"/>
    </location>
</feature>
<dbReference type="SMART" id="SM00389">
    <property type="entry name" value="HOX"/>
    <property type="match status" value="1"/>
</dbReference>
<dbReference type="InterPro" id="IPR000047">
    <property type="entry name" value="HTH_motif"/>
</dbReference>
<dbReference type="CDD" id="cd00086">
    <property type="entry name" value="homeodomain"/>
    <property type="match status" value="1"/>
</dbReference>
<dbReference type="SUPFAM" id="SSF46689">
    <property type="entry name" value="Homeodomain-like"/>
    <property type="match status" value="1"/>
</dbReference>
<keyword evidence="3 8" id="KW-0238">DNA-binding</keyword>
<feature type="region of interest" description="Disordered" evidence="12">
    <location>
        <begin position="189"/>
        <end position="244"/>
    </location>
</feature>
<dbReference type="PANTHER" id="PTHR24326:SF606">
    <property type="entry name" value="HOMEOBOX-LEUCINE ZIPPER PROTEIN ATHB-54"/>
    <property type="match status" value="1"/>
</dbReference>
<dbReference type="EMBL" id="DQ191407">
    <property type="protein sequence ID" value="ABA39174.1"/>
    <property type="molecule type" value="Genomic_DNA"/>
</dbReference>